<accession>X0YGA0</accession>
<sequence>MPKVSIVKGRESPDSAEILEMVRKAVDLLGGMADIVKEGDTVALKPNILTGKLSGPGVTTDPRVIEALIKLAFEAGAGRVQVVEGAGYGAPTSEALEMAGM</sequence>
<dbReference type="Pfam" id="PF04015">
    <property type="entry name" value="DUF362"/>
    <property type="match status" value="1"/>
</dbReference>
<feature type="non-terminal residue" evidence="2">
    <location>
        <position position="101"/>
    </location>
</feature>
<reference evidence="2" key="1">
    <citation type="journal article" date="2014" name="Front. Microbiol.">
        <title>High frequency of phylogenetically diverse reductive dehalogenase-homologous genes in deep subseafloor sedimentary metagenomes.</title>
        <authorList>
            <person name="Kawai M."/>
            <person name="Futagami T."/>
            <person name="Toyoda A."/>
            <person name="Takaki Y."/>
            <person name="Nishi S."/>
            <person name="Hori S."/>
            <person name="Arai W."/>
            <person name="Tsubouchi T."/>
            <person name="Morono Y."/>
            <person name="Uchiyama I."/>
            <person name="Ito T."/>
            <person name="Fujiyama A."/>
            <person name="Inagaki F."/>
            <person name="Takami H."/>
        </authorList>
    </citation>
    <scope>NUCLEOTIDE SEQUENCE</scope>
    <source>
        <strain evidence="2">Expedition CK06-06</strain>
    </source>
</reference>
<evidence type="ECO:0000313" key="2">
    <source>
        <dbReference type="EMBL" id="GAG47653.1"/>
    </source>
</evidence>
<evidence type="ECO:0000259" key="1">
    <source>
        <dbReference type="Pfam" id="PF04015"/>
    </source>
</evidence>
<protein>
    <recommendedName>
        <fullName evidence="1">DUF362 domain-containing protein</fullName>
    </recommendedName>
</protein>
<dbReference type="EMBL" id="BARS01050350">
    <property type="protein sequence ID" value="GAG47653.1"/>
    <property type="molecule type" value="Genomic_DNA"/>
</dbReference>
<dbReference type="AlphaFoldDB" id="X0YGA0"/>
<dbReference type="InterPro" id="IPR007160">
    <property type="entry name" value="DUF362"/>
</dbReference>
<comment type="caution">
    <text evidence="2">The sequence shown here is derived from an EMBL/GenBank/DDBJ whole genome shotgun (WGS) entry which is preliminary data.</text>
</comment>
<proteinExistence type="predicted"/>
<gene>
    <name evidence="2" type="ORF">S01H1_75188</name>
</gene>
<organism evidence="2">
    <name type="scientific">marine sediment metagenome</name>
    <dbReference type="NCBI Taxonomy" id="412755"/>
    <lineage>
        <taxon>unclassified sequences</taxon>
        <taxon>metagenomes</taxon>
        <taxon>ecological metagenomes</taxon>
    </lineage>
</organism>
<feature type="domain" description="DUF362" evidence="1">
    <location>
        <begin position="42"/>
        <end position="101"/>
    </location>
</feature>
<name>X0YGA0_9ZZZZ</name>